<feature type="domain" description="ABC transmembrane type-1" evidence="8">
    <location>
        <begin position="94"/>
        <end position="304"/>
    </location>
</feature>
<keyword evidence="3" id="KW-1003">Cell membrane</keyword>
<evidence type="ECO:0000256" key="2">
    <source>
        <dbReference type="ARBA" id="ARBA00022448"/>
    </source>
</evidence>
<gene>
    <name evidence="9" type="ORF">V3330_05725</name>
</gene>
<feature type="transmembrane region" description="Helical" evidence="7">
    <location>
        <begin position="281"/>
        <end position="304"/>
    </location>
</feature>
<keyword evidence="5 7" id="KW-1133">Transmembrane helix</keyword>
<evidence type="ECO:0000256" key="6">
    <source>
        <dbReference type="ARBA" id="ARBA00023136"/>
    </source>
</evidence>
<accession>A0AAW9REA2</accession>
<evidence type="ECO:0000256" key="5">
    <source>
        <dbReference type="ARBA" id="ARBA00022989"/>
    </source>
</evidence>
<keyword evidence="10" id="KW-1185">Reference proteome</keyword>
<dbReference type="PROSITE" id="PS50928">
    <property type="entry name" value="ABC_TM1"/>
    <property type="match status" value="1"/>
</dbReference>
<keyword evidence="2 7" id="KW-0813">Transport</keyword>
<dbReference type="RefSeq" id="WP_354694435.1">
    <property type="nucleotide sequence ID" value="NZ_JAZHOG010000003.1"/>
</dbReference>
<evidence type="ECO:0000256" key="7">
    <source>
        <dbReference type="RuleBase" id="RU363032"/>
    </source>
</evidence>
<dbReference type="InterPro" id="IPR045621">
    <property type="entry name" value="BPD_transp_1_N"/>
</dbReference>
<dbReference type="SUPFAM" id="SSF161098">
    <property type="entry name" value="MetI-like"/>
    <property type="match status" value="1"/>
</dbReference>
<comment type="caution">
    <text evidence="9">The sequence shown here is derived from an EMBL/GenBank/DDBJ whole genome shotgun (WGS) entry which is preliminary data.</text>
</comment>
<evidence type="ECO:0000259" key="8">
    <source>
        <dbReference type="PROSITE" id="PS50928"/>
    </source>
</evidence>
<feature type="transmembrane region" description="Helical" evidence="7">
    <location>
        <begin position="174"/>
        <end position="194"/>
    </location>
</feature>
<evidence type="ECO:0000256" key="1">
    <source>
        <dbReference type="ARBA" id="ARBA00004651"/>
    </source>
</evidence>
<keyword evidence="6 7" id="KW-0472">Membrane</keyword>
<dbReference type="PANTHER" id="PTHR43163">
    <property type="entry name" value="DIPEPTIDE TRANSPORT SYSTEM PERMEASE PROTEIN DPPB-RELATED"/>
    <property type="match status" value="1"/>
</dbReference>
<name>A0AAW9REA2_9GAMM</name>
<evidence type="ECO:0000313" key="10">
    <source>
        <dbReference type="Proteomes" id="UP001359886"/>
    </source>
</evidence>
<reference evidence="9 10" key="1">
    <citation type="submission" date="2024-02" db="EMBL/GenBank/DDBJ databases">
        <title>A novel Wenzhouxiangellaceae bacterium, isolated from coastal sediments.</title>
        <authorList>
            <person name="Du Z.-J."/>
            <person name="Ye Y.-Q."/>
            <person name="Zhang X.-Y."/>
        </authorList>
    </citation>
    <scope>NUCLEOTIDE SEQUENCE [LARGE SCALE GENOMIC DNA]</scope>
    <source>
        <strain evidence="9 10">CH-27</strain>
    </source>
</reference>
<dbReference type="CDD" id="cd06261">
    <property type="entry name" value="TM_PBP2"/>
    <property type="match status" value="1"/>
</dbReference>
<evidence type="ECO:0000256" key="4">
    <source>
        <dbReference type="ARBA" id="ARBA00022692"/>
    </source>
</evidence>
<proteinExistence type="inferred from homology"/>
<dbReference type="GO" id="GO:0055085">
    <property type="term" value="P:transmembrane transport"/>
    <property type="evidence" value="ECO:0007669"/>
    <property type="project" value="InterPro"/>
</dbReference>
<protein>
    <submittedName>
        <fullName evidence="9">ABC transporter permease</fullName>
    </submittedName>
</protein>
<sequence length="312" mass="33797">MRRALRKLFQGLALVLGVTLISFLLMVYFGPDQTFTLVGKNASEQQIREVRRQLGYDQPFVVRYADYVGGLFTLDLGASHSSGEPVRGILGRTLPVTLALVLPGFVLGNLIAIALGLVAAWHRGGWLDRLISGVSVAGMSLSFLIIVIALQVLLCTPYGLNLFPARGWNVTGPASYVQYVTVPTLSLLLATLGYNTRFFRAVFVEESGREHIRTARAFGASPAEIMVRHVLRNSLAPLITRTLFSLPLIVVSGSLLLETYFGVPGLGRVTFDAITNGDQPVLQAVVGLTAVAFVVVQAVTDGLYRLADPRVQ</sequence>
<dbReference type="InterPro" id="IPR000515">
    <property type="entry name" value="MetI-like"/>
</dbReference>
<dbReference type="Proteomes" id="UP001359886">
    <property type="component" value="Unassembled WGS sequence"/>
</dbReference>
<feature type="transmembrane region" description="Helical" evidence="7">
    <location>
        <begin position="238"/>
        <end position="261"/>
    </location>
</feature>
<dbReference type="GO" id="GO:0005886">
    <property type="term" value="C:plasma membrane"/>
    <property type="evidence" value="ECO:0007669"/>
    <property type="project" value="UniProtKB-SubCell"/>
</dbReference>
<dbReference type="Gene3D" id="1.10.3720.10">
    <property type="entry name" value="MetI-like"/>
    <property type="match status" value="1"/>
</dbReference>
<feature type="transmembrane region" description="Helical" evidence="7">
    <location>
        <begin position="12"/>
        <end position="30"/>
    </location>
</feature>
<keyword evidence="4 7" id="KW-0812">Transmembrane</keyword>
<organism evidence="9 10">
    <name type="scientific">Elongatibacter sediminis</name>
    <dbReference type="NCBI Taxonomy" id="3119006"/>
    <lineage>
        <taxon>Bacteria</taxon>
        <taxon>Pseudomonadati</taxon>
        <taxon>Pseudomonadota</taxon>
        <taxon>Gammaproteobacteria</taxon>
        <taxon>Chromatiales</taxon>
        <taxon>Wenzhouxiangellaceae</taxon>
        <taxon>Elongatibacter</taxon>
    </lineage>
</organism>
<comment type="subcellular location">
    <subcellularLocation>
        <location evidence="1 7">Cell membrane</location>
        <topology evidence="1 7">Multi-pass membrane protein</topology>
    </subcellularLocation>
</comment>
<dbReference type="AlphaFoldDB" id="A0AAW9REA2"/>
<comment type="similarity">
    <text evidence="7">Belongs to the binding-protein-dependent transport system permease family.</text>
</comment>
<evidence type="ECO:0000313" key="9">
    <source>
        <dbReference type="EMBL" id="MEJ8567118.1"/>
    </source>
</evidence>
<dbReference type="EMBL" id="JAZHOG010000003">
    <property type="protein sequence ID" value="MEJ8567118.1"/>
    <property type="molecule type" value="Genomic_DNA"/>
</dbReference>
<feature type="transmembrane region" description="Helical" evidence="7">
    <location>
        <begin position="130"/>
        <end position="154"/>
    </location>
</feature>
<dbReference type="Pfam" id="PF19300">
    <property type="entry name" value="BPD_transp_1_N"/>
    <property type="match status" value="1"/>
</dbReference>
<dbReference type="PANTHER" id="PTHR43163:SF3">
    <property type="entry name" value="PEPTIDE ABC TRANSPORTER PERMEASE PROTEIN"/>
    <property type="match status" value="1"/>
</dbReference>
<dbReference type="InterPro" id="IPR035906">
    <property type="entry name" value="MetI-like_sf"/>
</dbReference>
<dbReference type="Pfam" id="PF00528">
    <property type="entry name" value="BPD_transp_1"/>
    <property type="match status" value="1"/>
</dbReference>
<feature type="transmembrane region" description="Helical" evidence="7">
    <location>
        <begin position="96"/>
        <end position="118"/>
    </location>
</feature>
<evidence type="ECO:0000256" key="3">
    <source>
        <dbReference type="ARBA" id="ARBA00022475"/>
    </source>
</evidence>